<evidence type="ECO:0000259" key="2">
    <source>
        <dbReference type="Pfam" id="PF06808"/>
    </source>
</evidence>
<dbReference type="PANTHER" id="PTHR43849">
    <property type="entry name" value="BLL3936 PROTEIN"/>
    <property type="match status" value="1"/>
</dbReference>
<dbReference type="PANTHER" id="PTHR43849:SF2">
    <property type="entry name" value="BLL3936 PROTEIN"/>
    <property type="match status" value="1"/>
</dbReference>
<feature type="transmembrane region" description="Helical" evidence="1">
    <location>
        <begin position="45"/>
        <end position="64"/>
    </location>
</feature>
<keyword evidence="1" id="KW-1133">Transmembrane helix</keyword>
<feature type="transmembrane region" description="Helical" evidence="1">
    <location>
        <begin position="367"/>
        <end position="388"/>
    </location>
</feature>
<dbReference type="EMBL" id="JACHFQ010000005">
    <property type="protein sequence ID" value="MBB5226319.1"/>
    <property type="molecule type" value="Genomic_DNA"/>
</dbReference>
<keyword evidence="4" id="KW-1185">Reference proteome</keyword>
<feature type="transmembrane region" description="Helical" evidence="1">
    <location>
        <begin position="157"/>
        <end position="174"/>
    </location>
</feature>
<feature type="transmembrane region" description="Helical" evidence="1">
    <location>
        <begin position="394"/>
        <end position="418"/>
    </location>
</feature>
<feature type="transmembrane region" description="Helical" evidence="1">
    <location>
        <begin position="203"/>
        <end position="225"/>
    </location>
</feature>
<feature type="transmembrane region" description="Helical" evidence="1">
    <location>
        <begin position="567"/>
        <end position="586"/>
    </location>
</feature>
<dbReference type="Proteomes" id="UP000518887">
    <property type="component" value="Unassembled WGS sequence"/>
</dbReference>
<proteinExistence type="predicted"/>
<evidence type="ECO:0000313" key="4">
    <source>
        <dbReference type="Proteomes" id="UP000518887"/>
    </source>
</evidence>
<evidence type="ECO:0000256" key="1">
    <source>
        <dbReference type="SAM" id="Phobius"/>
    </source>
</evidence>
<sequence length="687" mass="73268">MSDEIENTKESPLVESLLPTTNEDEMKNLMQNLDREQAYREHKCWRQYITVLVSIAFCIFQLYATLSGRIPAQIVRASHLAFVQFLAFLLFPAAKSMPKDTLPLYDVVLAFIGAGCWSYYIVNFEQIVRRAGAYTPLDIAVGIVGIIILFESCRRIVGLPIMIIAGSFILYAFIGKYLPGFLNHRGYKLTRVVSHLYYTTEGIMGTPIGACSTFIFLFILFGAFLEKTGIGQFFIDSCNAIAGGASGGPAKVAVLSSALLGTVSGSSVSNTVGSGSFTIPMMKRLGYRGEFAGAVEAAASTGGQLMPPIMGAAAFLMAESVGLPYITVVKAAIIPALLYFAGIFITVHLEAHKLGLKGLPKEDIPRFLPLFLSRGYMILPLAVIIFFLCSGKTATYSALMGIISIIVIAIAVSFVDVAKGNKPRFTLHDLVQVLCAAARGIISVAIACGMAGIIIGVVTLTGLGLKLGAGLVVLAHGKLFITLLLTMISSIILGMGAPTTANYLITSTITAGAIVNCVYGQVSPTPEQLLPAHMFAFYFGIIADVTPPVALAAIAGAAIAKARPMRTAVNATKLAIGAFIVPYMFIYNPAMLMIGANALSILGITVTALLGMFGISVGLEGYAFARTGFLNNFNVSEKVKKSMSALERLCFLAAGLCCIDPHPATDIFGVILLGILIAMQIFRRRKN</sequence>
<feature type="transmembrane region" description="Helical" evidence="1">
    <location>
        <begin position="467"/>
        <end position="494"/>
    </location>
</feature>
<dbReference type="InterPro" id="IPR011853">
    <property type="entry name" value="TRAP_DctM-Dct_fused"/>
</dbReference>
<evidence type="ECO:0000313" key="3">
    <source>
        <dbReference type="EMBL" id="MBB5226319.1"/>
    </source>
</evidence>
<feature type="transmembrane region" description="Helical" evidence="1">
    <location>
        <begin position="501"/>
        <end position="522"/>
    </location>
</feature>
<protein>
    <submittedName>
        <fullName evidence="3">TRAP transporter 4TM/12TM fusion protein</fullName>
    </submittedName>
</protein>
<feature type="transmembrane region" description="Helical" evidence="1">
    <location>
        <begin position="133"/>
        <end position="150"/>
    </location>
</feature>
<feature type="transmembrane region" description="Helical" evidence="1">
    <location>
        <begin position="323"/>
        <end position="347"/>
    </location>
</feature>
<keyword evidence="1" id="KW-0472">Membrane</keyword>
<feature type="transmembrane region" description="Helical" evidence="1">
    <location>
        <begin position="430"/>
        <end position="455"/>
    </location>
</feature>
<reference evidence="3 4" key="1">
    <citation type="submission" date="2020-08" db="EMBL/GenBank/DDBJ databases">
        <title>Genomic Encyclopedia of Type Strains, Phase IV (KMG-IV): sequencing the most valuable type-strain genomes for metagenomic binning, comparative biology and taxonomic classification.</title>
        <authorList>
            <person name="Goeker M."/>
        </authorList>
    </citation>
    <scope>NUCLEOTIDE SEQUENCE [LARGE SCALE GENOMIC DNA]</scope>
    <source>
        <strain evidence="3 4">DSM 103462</strain>
    </source>
</reference>
<feature type="domain" description="TRAP C4-dicarboxylate transport system permease DctM subunit" evidence="2">
    <location>
        <begin position="145"/>
        <end position="596"/>
    </location>
</feature>
<dbReference type="RefSeq" id="WP_206173043.1">
    <property type="nucleotide sequence ID" value="NZ_CP031518.1"/>
</dbReference>
<dbReference type="InterPro" id="IPR010656">
    <property type="entry name" value="DctM"/>
</dbReference>
<keyword evidence="1" id="KW-0812">Transmembrane</keyword>
<feature type="transmembrane region" description="Helical" evidence="1">
    <location>
        <begin position="70"/>
        <end position="91"/>
    </location>
</feature>
<feature type="transmembrane region" description="Helical" evidence="1">
    <location>
        <begin position="534"/>
        <end position="560"/>
    </location>
</feature>
<gene>
    <name evidence="3" type="ORF">HNP76_001692</name>
</gene>
<dbReference type="AlphaFoldDB" id="A0A7W8G9Q5"/>
<feature type="transmembrane region" description="Helical" evidence="1">
    <location>
        <begin position="598"/>
        <end position="624"/>
    </location>
</feature>
<name>A0A7W8G9Q5_9SPIR</name>
<accession>A0A7W8G9Q5</accession>
<comment type="caution">
    <text evidence="3">The sequence shown here is derived from an EMBL/GenBank/DDBJ whole genome shotgun (WGS) entry which is preliminary data.</text>
</comment>
<feature type="transmembrane region" description="Helical" evidence="1">
    <location>
        <begin position="291"/>
        <end position="317"/>
    </location>
</feature>
<dbReference type="NCBIfam" id="TIGR02123">
    <property type="entry name" value="TRAP_fused"/>
    <property type="match status" value="1"/>
</dbReference>
<organism evidence="3 4">
    <name type="scientific">Treponema ruminis</name>
    <dbReference type="NCBI Taxonomy" id="744515"/>
    <lineage>
        <taxon>Bacteria</taxon>
        <taxon>Pseudomonadati</taxon>
        <taxon>Spirochaetota</taxon>
        <taxon>Spirochaetia</taxon>
        <taxon>Spirochaetales</taxon>
        <taxon>Treponemataceae</taxon>
        <taxon>Treponema</taxon>
    </lineage>
</organism>
<dbReference type="Pfam" id="PF06808">
    <property type="entry name" value="DctM"/>
    <property type="match status" value="1"/>
</dbReference>
<feature type="transmembrane region" description="Helical" evidence="1">
    <location>
        <begin position="103"/>
        <end position="121"/>
    </location>
</feature>